<evidence type="ECO:0000313" key="1">
    <source>
        <dbReference type="EnsemblMetazoa" id="Aqu2.1.24085_001"/>
    </source>
</evidence>
<name>A0A1X7U8J1_AMPQE</name>
<organism evidence="1">
    <name type="scientific">Amphimedon queenslandica</name>
    <name type="common">Sponge</name>
    <dbReference type="NCBI Taxonomy" id="400682"/>
    <lineage>
        <taxon>Eukaryota</taxon>
        <taxon>Metazoa</taxon>
        <taxon>Porifera</taxon>
        <taxon>Demospongiae</taxon>
        <taxon>Heteroscleromorpha</taxon>
        <taxon>Haplosclerida</taxon>
        <taxon>Niphatidae</taxon>
        <taxon>Amphimedon</taxon>
    </lineage>
</organism>
<dbReference type="InParanoid" id="A0A1X7U8J1"/>
<protein>
    <submittedName>
        <fullName evidence="1">Uncharacterized protein</fullName>
    </submittedName>
</protein>
<proteinExistence type="predicted"/>
<dbReference type="AlphaFoldDB" id="A0A1X7U8J1"/>
<sequence>MAGTHCAVCATHKSKEASPVCGPAIESADKAILTLVKAAYFIAKEDIAILKIQEPLNQLESCTWPNLHHELYCNCDACHEFITVIGESIEFELEDEMHDSPYEGIVVNESIDLIVQKNLLPYVNVLDNARDLNSYFDHNDELN</sequence>
<dbReference type="PANTHER" id="PTHR46880">
    <property type="entry name" value="RAS-ASSOCIATING DOMAIN-CONTAINING PROTEIN"/>
    <property type="match status" value="1"/>
</dbReference>
<dbReference type="EnsemblMetazoa" id="Aqu2.1.24085_001">
    <property type="protein sequence ID" value="Aqu2.1.24085_001"/>
    <property type="gene ID" value="Aqu2.1.24085"/>
</dbReference>
<reference evidence="1" key="1">
    <citation type="submission" date="2017-05" db="UniProtKB">
        <authorList>
            <consortium name="EnsemblMetazoa"/>
        </authorList>
    </citation>
    <scope>IDENTIFICATION</scope>
</reference>
<dbReference type="PANTHER" id="PTHR46880:SF5">
    <property type="entry name" value="DUF4371 DOMAIN-CONTAINING PROTEIN"/>
    <property type="match status" value="1"/>
</dbReference>
<accession>A0A1X7U8J1</accession>